<evidence type="ECO:0000313" key="2">
    <source>
        <dbReference type="EMBL" id="MBT1686820.1"/>
    </source>
</evidence>
<reference evidence="2 3" key="1">
    <citation type="submission" date="2021-05" db="EMBL/GenBank/DDBJ databases">
        <title>A Polyphasic approach of four new species of the genus Ohtaekwangia: Ohtaekwangia histidinii sp. nov., Ohtaekwangia cretensis sp. nov., Ohtaekwangia indiensis sp. nov., Ohtaekwangia reichenbachii sp. nov. from diverse environment.</title>
        <authorList>
            <person name="Octaviana S."/>
        </authorList>
    </citation>
    <scope>NUCLEOTIDE SEQUENCE [LARGE SCALE GENOMIC DNA]</scope>
    <source>
        <strain evidence="2 3">PWU37</strain>
    </source>
</reference>
<dbReference type="AlphaFoldDB" id="A0AAP2DA19"/>
<organism evidence="2 3">
    <name type="scientific">Dawidia soli</name>
    <dbReference type="NCBI Taxonomy" id="2782352"/>
    <lineage>
        <taxon>Bacteria</taxon>
        <taxon>Pseudomonadati</taxon>
        <taxon>Bacteroidota</taxon>
        <taxon>Cytophagia</taxon>
        <taxon>Cytophagales</taxon>
        <taxon>Chryseotaleaceae</taxon>
        <taxon>Dawidia</taxon>
    </lineage>
</organism>
<keyword evidence="1" id="KW-1133">Transmembrane helix</keyword>
<keyword evidence="1" id="KW-0812">Transmembrane</keyword>
<name>A0AAP2DA19_9BACT</name>
<dbReference type="RefSeq" id="WP_254090058.1">
    <property type="nucleotide sequence ID" value="NZ_JAHESC010000011.1"/>
</dbReference>
<keyword evidence="1" id="KW-0472">Membrane</keyword>
<feature type="transmembrane region" description="Helical" evidence="1">
    <location>
        <begin position="39"/>
        <end position="57"/>
    </location>
</feature>
<comment type="caution">
    <text evidence="2">The sequence shown here is derived from an EMBL/GenBank/DDBJ whole genome shotgun (WGS) entry which is preliminary data.</text>
</comment>
<keyword evidence="3" id="KW-1185">Reference proteome</keyword>
<sequence>MEDDKILESFFDGMKQVDAQRPVPPFRKPRPVRRLWPPALRYAAAAAVTIAMVAVLYRVRQKGSEQTTPPKDIVIVVGPEATRTGSLVNTSEQSLSEWTSPTRYLSEDF</sequence>
<gene>
    <name evidence="2" type="ORF">KK078_09640</name>
</gene>
<accession>A0AAP2DA19</accession>
<dbReference type="Proteomes" id="UP001319180">
    <property type="component" value="Unassembled WGS sequence"/>
</dbReference>
<protein>
    <submittedName>
        <fullName evidence="2">Uncharacterized protein</fullName>
    </submittedName>
</protein>
<dbReference type="EMBL" id="JAHESC010000011">
    <property type="protein sequence ID" value="MBT1686820.1"/>
    <property type="molecule type" value="Genomic_DNA"/>
</dbReference>
<evidence type="ECO:0000313" key="3">
    <source>
        <dbReference type="Proteomes" id="UP001319180"/>
    </source>
</evidence>
<proteinExistence type="predicted"/>
<evidence type="ECO:0000256" key="1">
    <source>
        <dbReference type="SAM" id="Phobius"/>
    </source>
</evidence>